<dbReference type="GO" id="GO:0003735">
    <property type="term" value="F:structural constituent of ribosome"/>
    <property type="evidence" value="ECO:0007669"/>
    <property type="project" value="InterPro"/>
</dbReference>
<evidence type="ECO:0000256" key="4">
    <source>
        <dbReference type="SAM" id="MobiDB-lite"/>
    </source>
</evidence>
<evidence type="ECO:0000313" key="5">
    <source>
        <dbReference type="EMBL" id="SGY73030.1"/>
    </source>
</evidence>
<keyword evidence="3" id="KW-0687">Ribonucleoprotein</keyword>
<evidence type="ECO:0000256" key="3">
    <source>
        <dbReference type="ARBA" id="ARBA00023274"/>
    </source>
</evidence>
<keyword evidence="6" id="KW-1185">Reference proteome</keyword>
<dbReference type="PANTHER" id="PTHR12650">
    <property type="entry name" value="40S RIBOSOMAL PROTEIN S30/UBIQUITIN-LIKE PROTEIN FUBI"/>
    <property type="match status" value="1"/>
</dbReference>
<dbReference type="InterPro" id="IPR006846">
    <property type="entry name" value="Ribosomal_eS30"/>
</dbReference>
<gene>
    <name evidence="5" type="primary">BQ5605_C005g03251</name>
    <name evidence="5" type="ORF">BQ5605_C005G03251</name>
</gene>
<feature type="compositionally biased region" description="Basic residues" evidence="4">
    <location>
        <begin position="53"/>
        <end position="63"/>
    </location>
</feature>
<accession>A0A2X0MDG4</accession>
<evidence type="ECO:0000256" key="1">
    <source>
        <dbReference type="ARBA" id="ARBA00008450"/>
    </source>
</evidence>
<feature type="compositionally biased region" description="Pro residues" evidence="4">
    <location>
        <begin position="16"/>
        <end position="28"/>
    </location>
</feature>
<evidence type="ECO:0000313" key="6">
    <source>
        <dbReference type="Proteomes" id="UP000249464"/>
    </source>
</evidence>
<dbReference type="Proteomes" id="UP000249464">
    <property type="component" value="Unassembled WGS sequence"/>
</dbReference>
<dbReference type="EMBL" id="FQNC01000047">
    <property type="protein sequence ID" value="SGY73030.1"/>
    <property type="molecule type" value="Genomic_DNA"/>
</dbReference>
<dbReference type="Pfam" id="PF04758">
    <property type="entry name" value="Ribosomal_S30"/>
    <property type="match status" value="1"/>
</dbReference>
<name>A0A2X0MDG4_9BASI</name>
<organism evidence="5 6">
    <name type="scientific">Microbotryum silenes-dioicae</name>
    <dbReference type="NCBI Taxonomy" id="796604"/>
    <lineage>
        <taxon>Eukaryota</taxon>
        <taxon>Fungi</taxon>
        <taxon>Dikarya</taxon>
        <taxon>Basidiomycota</taxon>
        <taxon>Pucciniomycotina</taxon>
        <taxon>Microbotryomycetes</taxon>
        <taxon>Microbotryales</taxon>
        <taxon>Microbotryaceae</taxon>
        <taxon>Microbotryum</taxon>
    </lineage>
</organism>
<sequence length="144" mass="15578">MRATLVLWAKRALGPHPAPTPTPTPTTPTPLHGSLARAGKVRSQTPKVAPQEKKKKVCPHPRSSRAVNSDVDLALLLAQVCGRAKKRIRAFTIHTRSNSRLYADVLTSPSPSSSVYNRRFVNVTLAPGGKRRMNPNPEGKSGST</sequence>
<reference evidence="5 6" key="1">
    <citation type="submission" date="2016-11" db="EMBL/GenBank/DDBJ databases">
        <authorList>
            <person name="Jaros S."/>
            <person name="Januszkiewicz K."/>
            <person name="Wedrychowicz H."/>
        </authorList>
    </citation>
    <scope>NUCLEOTIDE SEQUENCE [LARGE SCALE GENOMIC DNA]</scope>
</reference>
<comment type="similarity">
    <text evidence="1">Belongs to the eukaryotic ribosomal protein eS30 family.</text>
</comment>
<feature type="region of interest" description="Disordered" evidence="4">
    <location>
        <begin position="10"/>
        <end position="65"/>
    </location>
</feature>
<dbReference type="STRING" id="796604.A0A2X0MDG4"/>
<dbReference type="AlphaFoldDB" id="A0A2X0MDG4"/>
<dbReference type="GO" id="GO:0006412">
    <property type="term" value="P:translation"/>
    <property type="evidence" value="ECO:0007669"/>
    <property type="project" value="InterPro"/>
</dbReference>
<evidence type="ECO:0000256" key="2">
    <source>
        <dbReference type="ARBA" id="ARBA00022980"/>
    </source>
</evidence>
<protein>
    <submittedName>
        <fullName evidence="5">BQ5605_C005g03251 protein</fullName>
    </submittedName>
</protein>
<keyword evidence="2" id="KW-0689">Ribosomal protein</keyword>
<dbReference type="GO" id="GO:0022627">
    <property type="term" value="C:cytosolic small ribosomal subunit"/>
    <property type="evidence" value="ECO:0007669"/>
    <property type="project" value="TreeGrafter"/>
</dbReference>
<proteinExistence type="inferred from homology"/>
<dbReference type="PANTHER" id="PTHR12650:SF15">
    <property type="entry name" value="RIBOSOMAL PROTEIN S30, ISOFORM A"/>
    <property type="match status" value="1"/>
</dbReference>